<organism evidence="1 2">
    <name type="scientific">Agrocybe chaxingu</name>
    <dbReference type="NCBI Taxonomy" id="84603"/>
    <lineage>
        <taxon>Eukaryota</taxon>
        <taxon>Fungi</taxon>
        <taxon>Dikarya</taxon>
        <taxon>Basidiomycota</taxon>
        <taxon>Agaricomycotina</taxon>
        <taxon>Agaricomycetes</taxon>
        <taxon>Agaricomycetidae</taxon>
        <taxon>Agaricales</taxon>
        <taxon>Agaricineae</taxon>
        <taxon>Strophariaceae</taxon>
        <taxon>Agrocybe</taxon>
    </lineage>
</organism>
<evidence type="ECO:0000313" key="1">
    <source>
        <dbReference type="EMBL" id="KAJ3502556.1"/>
    </source>
</evidence>
<dbReference type="OrthoDB" id="2788229at2759"/>
<dbReference type="EMBL" id="JANKHO010001265">
    <property type="protein sequence ID" value="KAJ3502556.1"/>
    <property type="molecule type" value="Genomic_DNA"/>
</dbReference>
<protein>
    <submittedName>
        <fullName evidence="1">Uncharacterized protein</fullName>
    </submittedName>
</protein>
<gene>
    <name evidence="1" type="ORF">NLJ89_g8834</name>
</gene>
<dbReference type="InterPro" id="IPR032675">
    <property type="entry name" value="LRR_dom_sf"/>
</dbReference>
<keyword evidence="2" id="KW-1185">Reference proteome</keyword>
<dbReference type="Proteomes" id="UP001148786">
    <property type="component" value="Unassembled WGS sequence"/>
</dbReference>
<accession>A0A9W8JTL5</accession>
<proteinExistence type="predicted"/>
<comment type="caution">
    <text evidence="1">The sequence shown here is derived from an EMBL/GenBank/DDBJ whole genome shotgun (WGS) entry which is preliminary data.</text>
</comment>
<name>A0A9W8JTL5_9AGAR</name>
<sequence>MSSSMLESLTIRHFSFSTLTDFVKILNSCRHLKTLQFDNVDISAATNLSTTNLSTSALEHVLNLQHSNILSPAAEKKAPLNNLLLRSSSLSLFIPILLHARSPLDLSGLRSLVINITLDNYLNVLDLLRYMPDLESLQIEIDPSFDYETHLERRDVIDLHLLPSLTTLSLHVHILLGRIDPLPWLYTLLSSARPDNRLASVSLTCVVNKAAPEVTIHQIDAAFAGWRNLDNLLVQPSFGPLKRFRLDLALDRPVGDDAIEQVSRDFVEELGGLAKKGILEVEVYEAR</sequence>
<evidence type="ECO:0000313" key="2">
    <source>
        <dbReference type="Proteomes" id="UP001148786"/>
    </source>
</evidence>
<dbReference type="Gene3D" id="3.80.10.10">
    <property type="entry name" value="Ribonuclease Inhibitor"/>
    <property type="match status" value="1"/>
</dbReference>
<reference evidence="1" key="1">
    <citation type="submission" date="2022-07" db="EMBL/GenBank/DDBJ databases">
        <title>Genome Sequence of Agrocybe chaxingu.</title>
        <authorList>
            <person name="Buettner E."/>
        </authorList>
    </citation>
    <scope>NUCLEOTIDE SEQUENCE</scope>
    <source>
        <strain evidence="1">MP-N11</strain>
    </source>
</reference>
<dbReference type="AlphaFoldDB" id="A0A9W8JTL5"/>